<reference evidence="13 14" key="1">
    <citation type="submission" date="2020-07" db="EMBL/GenBank/DDBJ databases">
        <authorList>
            <person name="Sun Q."/>
        </authorList>
    </citation>
    <scope>NUCLEOTIDE SEQUENCE [LARGE SCALE GENOMIC DNA]</scope>
    <source>
        <strain evidence="13 14">CGMCC 1.13654</strain>
    </source>
</reference>
<protein>
    <recommendedName>
        <fullName evidence="2">thioredoxin-dependent peroxiredoxin</fullName>
        <ecNumber evidence="2">1.11.1.24</ecNumber>
    </recommendedName>
    <alternativeName>
        <fullName evidence="8">Thioredoxin peroxidase</fullName>
    </alternativeName>
    <alternativeName>
        <fullName evidence="10">Thioredoxin-dependent peroxiredoxin Bcp</fullName>
    </alternativeName>
</protein>
<evidence type="ECO:0000256" key="11">
    <source>
        <dbReference type="ARBA" id="ARBA00049091"/>
    </source>
</evidence>
<sequence length="227" mass="24675">MPEQSPLASAFAALQQERESNWAAEALAANHSQRRALVKNFDPAKAVRAGDVLPEASFLDLEGNEIRLDSLVADGPAVLILFRHATCAADNLALPIYDRDLREPLAAEGVPLVAVSPQVPERLSAIRERHGLKLTVLSDPDNRFARELGVLFAPMDQPSPPPSGWIGEVTGTGSWELPQTSVLIVDRGRIVRFVAVSPDWLDRVEPKDVFDALRAVQDHPTSKQAAA</sequence>
<proteinExistence type="inferred from homology"/>
<dbReference type="InterPro" id="IPR000866">
    <property type="entry name" value="AhpC/TSA"/>
</dbReference>
<keyword evidence="14" id="KW-1185">Reference proteome</keyword>
<comment type="catalytic activity">
    <reaction evidence="11">
        <text>a hydroperoxide + [thioredoxin]-dithiol = an alcohol + [thioredoxin]-disulfide + H2O</text>
        <dbReference type="Rhea" id="RHEA:62620"/>
        <dbReference type="Rhea" id="RHEA-COMP:10698"/>
        <dbReference type="Rhea" id="RHEA-COMP:10700"/>
        <dbReference type="ChEBI" id="CHEBI:15377"/>
        <dbReference type="ChEBI" id="CHEBI:29950"/>
        <dbReference type="ChEBI" id="CHEBI:30879"/>
        <dbReference type="ChEBI" id="CHEBI:35924"/>
        <dbReference type="ChEBI" id="CHEBI:50058"/>
        <dbReference type="EC" id="1.11.1.24"/>
    </reaction>
</comment>
<dbReference type="SUPFAM" id="SSF52833">
    <property type="entry name" value="Thioredoxin-like"/>
    <property type="match status" value="1"/>
</dbReference>
<keyword evidence="6" id="KW-1015">Disulfide bond</keyword>
<dbReference type="GO" id="GO:0045454">
    <property type="term" value="P:cell redox homeostasis"/>
    <property type="evidence" value="ECO:0007669"/>
    <property type="project" value="TreeGrafter"/>
</dbReference>
<keyword evidence="4" id="KW-0049">Antioxidant</keyword>
<name>A0A838L1B8_9SPHN</name>
<dbReference type="CDD" id="cd02970">
    <property type="entry name" value="PRX_like2"/>
    <property type="match status" value="1"/>
</dbReference>
<gene>
    <name evidence="13" type="ORF">HZF05_03475</name>
</gene>
<evidence type="ECO:0000256" key="2">
    <source>
        <dbReference type="ARBA" id="ARBA00013017"/>
    </source>
</evidence>
<evidence type="ECO:0000256" key="7">
    <source>
        <dbReference type="ARBA" id="ARBA00023284"/>
    </source>
</evidence>
<keyword evidence="7" id="KW-0676">Redox-active center</keyword>
<organism evidence="13 14">
    <name type="scientific">Sphingomonas chungangi</name>
    <dbReference type="NCBI Taxonomy" id="2683589"/>
    <lineage>
        <taxon>Bacteria</taxon>
        <taxon>Pseudomonadati</taxon>
        <taxon>Pseudomonadota</taxon>
        <taxon>Alphaproteobacteria</taxon>
        <taxon>Sphingomonadales</taxon>
        <taxon>Sphingomonadaceae</taxon>
        <taxon>Sphingomonas</taxon>
    </lineage>
</organism>
<evidence type="ECO:0000256" key="1">
    <source>
        <dbReference type="ARBA" id="ARBA00003330"/>
    </source>
</evidence>
<evidence type="ECO:0000313" key="14">
    <source>
        <dbReference type="Proteomes" id="UP000570166"/>
    </source>
</evidence>
<evidence type="ECO:0000259" key="12">
    <source>
        <dbReference type="PROSITE" id="PS51352"/>
    </source>
</evidence>
<dbReference type="EMBL" id="JACEIB010000002">
    <property type="protein sequence ID" value="MBA2933151.1"/>
    <property type="molecule type" value="Genomic_DNA"/>
</dbReference>
<evidence type="ECO:0000256" key="3">
    <source>
        <dbReference type="ARBA" id="ARBA00022559"/>
    </source>
</evidence>
<keyword evidence="5" id="KW-0560">Oxidoreductase</keyword>
<dbReference type="Proteomes" id="UP000570166">
    <property type="component" value="Unassembled WGS sequence"/>
</dbReference>
<dbReference type="GO" id="GO:0034599">
    <property type="term" value="P:cellular response to oxidative stress"/>
    <property type="evidence" value="ECO:0007669"/>
    <property type="project" value="TreeGrafter"/>
</dbReference>
<evidence type="ECO:0000256" key="10">
    <source>
        <dbReference type="ARBA" id="ARBA00042639"/>
    </source>
</evidence>
<dbReference type="PANTHER" id="PTHR42801">
    <property type="entry name" value="THIOREDOXIN-DEPENDENT PEROXIDE REDUCTASE"/>
    <property type="match status" value="1"/>
</dbReference>
<dbReference type="GO" id="GO:0005737">
    <property type="term" value="C:cytoplasm"/>
    <property type="evidence" value="ECO:0007669"/>
    <property type="project" value="TreeGrafter"/>
</dbReference>
<evidence type="ECO:0000256" key="9">
    <source>
        <dbReference type="ARBA" id="ARBA00038489"/>
    </source>
</evidence>
<dbReference type="RefSeq" id="WP_160366306.1">
    <property type="nucleotide sequence ID" value="NZ_JACEIB010000002.1"/>
</dbReference>
<comment type="similarity">
    <text evidence="9">Belongs to the peroxiredoxin family. BCP/PrxQ subfamily.</text>
</comment>
<keyword evidence="3" id="KW-0575">Peroxidase</keyword>
<dbReference type="PANTHER" id="PTHR42801:SF7">
    <property type="entry name" value="SLL1159 PROTEIN"/>
    <property type="match status" value="1"/>
</dbReference>
<accession>A0A838L1B8</accession>
<comment type="function">
    <text evidence="1">Thiol-specific peroxidase that catalyzes the reduction of hydrogen peroxide and organic hydroperoxides to water and alcohols, respectively. Plays a role in cell protection against oxidative stress by detoxifying peroxides and as sensor of hydrogen peroxide-mediated signaling events.</text>
</comment>
<dbReference type="EC" id="1.11.1.24" evidence="2"/>
<dbReference type="InterPro" id="IPR036249">
    <property type="entry name" value="Thioredoxin-like_sf"/>
</dbReference>
<evidence type="ECO:0000256" key="8">
    <source>
        <dbReference type="ARBA" id="ARBA00032824"/>
    </source>
</evidence>
<dbReference type="PROSITE" id="PS51352">
    <property type="entry name" value="THIOREDOXIN_2"/>
    <property type="match status" value="1"/>
</dbReference>
<evidence type="ECO:0000256" key="6">
    <source>
        <dbReference type="ARBA" id="ARBA00023157"/>
    </source>
</evidence>
<evidence type="ECO:0000256" key="5">
    <source>
        <dbReference type="ARBA" id="ARBA00023002"/>
    </source>
</evidence>
<dbReference type="Gene3D" id="3.40.30.10">
    <property type="entry name" value="Glutaredoxin"/>
    <property type="match status" value="1"/>
</dbReference>
<dbReference type="Pfam" id="PF00578">
    <property type="entry name" value="AhpC-TSA"/>
    <property type="match status" value="1"/>
</dbReference>
<dbReference type="InterPro" id="IPR013766">
    <property type="entry name" value="Thioredoxin_domain"/>
</dbReference>
<comment type="caution">
    <text evidence="13">The sequence shown here is derived from an EMBL/GenBank/DDBJ whole genome shotgun (WGS) entry which is preliminary data.</text>
</comment>
<dbReference type="AlphaFoldDB" id="A0A838L1B8"/>
<feature type="domain" description="Thioredoxin" evidence="12">
    <location>
        <begin position="47"/>
        <end position="218"/>
    </location>
</feature>
<dbReference type="InterPro" id="IPR050924">
    <property type="entry name" value="Peroxiredoxin_BCP/PrxQ"/>
</dbReference>
<evidence type="ECO:0000256" key="4">
    <source>
        <dbReference type="ARBA" id="ARBA00022862"/>
    </source>
</evidence>
<dbReference type="GO" id="GO:0008379">
    <property type="term" value="F:thioredoxin peroxidase activity"/>
    <property type="evidence" value="ECO:0007669"/>
    <property type="project" value="TreeGrafter"/>
</dbReference>
<evidence type="ECO:0000313" key="13">
    <source>
        <dbReference type="EMBL" id="MBA2933151.1"/>
    </source>
</evidence>